<dbReference type="Gene3D" id="3.30.1380.10">
    <property type="match status" value="1"/>
</dbReference>
<dbReference type="Pfam" id="PF08291">
    <property type="entry name" value="Peptidase_M15_3"/>
    <property type="match status" value="1"/>
</dbReference>
<dbReference type="EMBL" id="JRNN01000040">
    <property type="protein sequence ID" value="KGF35530.1"/>
    <property type="molecule type" value="Genomic_DNA"/>
</dbReference>
<protein>
    <submittedName>
        <fullName evidence="2">Peptidase M15</fullName>
    </submittedName>
</protein>
<sequence>MRTQQLSEHFSLREFTASATAEKYHINNMPNAQALENLRVLCREVLEPLRHRFGRIYINSGYRCELLNNLLHGVGNSQHLFGEAADIRLPNQQVGQAYFDFILLHCPFDQLLFEYSRFGRIWLHVSCKRHPRENRRMARRRYQV</sequence>
<dbReference type="RefSeq" id="WP_036872297.1">
    <property type="nucleotide sequence ID" value="NZ_JRNN01000040.1"/>
</dbReference>
<organism evidence="2 3">
    <name type="scientific">Hoylesella buccalis DNF00853</name>
    <dbReference type="NCBI Taxonomy" id="1401074"/>
    <lineage>
        <taxon>Bacteria</taxon>
        <taxon>Pseudomonadati</taxon>
        <taxon>Bacteroidota</taxon>
        <taxon>Bacteroidia</taxon>
        <taxon>Bacteroidales</taxon>
        <taxon>Prevotellaceae</taxon>
        <taxon>Hoylesella</taxon>
    </lineage>
</organism>
<gene>
    <name evidence="2" type="ORF">HMPREF2137_04590</name>
</gene>
<dbReference type="AlphaFoldDB" id="A0A095ZL89"/>
<accession>A0A095ZL89</accession>
<feature type="domain" description="Peptidase M15A C-terminal" evidence="1">
    <location>
        <begin position="9"/>
        <end position="94"/>
    </location>
</feature>
<name>A0A095ZL89_9BACT</name>
<dbReference type="Proteomes" id="UP000029556">
    <property type="component" value="Unassembled WGS sequence"/>
</dbReference>
<dbReference type="InterPro" id="IPR013230">
    <property type="entry name" value="Peptidase_M15A_C"/>
</dbReference>
<evidence type="ECO:0000313" key="2">
    <source>
        <dbReference type="EMBL" id="KGF35530.1"/>
    </source>
</evidence>
<dbReference type="SUPFAM" id="SSF55166">
    <property type="entry name" value="Hedgehog/DD-peptidase"/>
    <property type="match status" value="1"/>
</dbReference>
<reference evidence="2 3" key="1">
    <citation type="submission" date="2014-07" db="EMBL/GenBank/DDBJ databases">
        <authorList>
            <person name="McCorrison J."/>
            <person name="Sanka R."/>
            <person name="Torralba M."/>
            <person name="Gillis M."/>
            <person name="Haft D.H."/>
            <person name="Methe B."/>
            <person name="Sutton G."/>
            <person name="Nelson K.E."/>
        </authorList>
    </citation>
    <scope>NUCLEOTIDE SEQUENCE [LARGE SCALE GENOMIC DNA]</scope>
    <source>
        <strain evidence="2 3">DNF00853</strain>
    </source>
</reference>
<dbReference type="OrthoDB" id="5242612at2"/>
<comment type="caution">
    <text evidence="2">The sequence shown here is derived from an EMBL/GenBank/DDBJ whole genome shotgun (WGS) entry which is preliminary data.</text>
</comment>
<proteinExistence type="predicted"/>
<evidence type="ECO:0000313" key="3">
    <source>
        <dbReference type="Proteomes" id="UP000029556"/>
    </source>
</evidence>
<evidence type="ECO:0000259" key="1">
    <source>
        <dbReference type="Pfam" id="PF08291"/>
    </source>
</evidence>
<dbReference type="InterPro" id="IPR009045">
    <property type="entry name" value="Zn_M74/Hedgehog-like"/>
</dbReference>